<evidence type="ECO:0000313" key="2">
    <source>
        <dbReference type="Proteomes" id="UP000053660"/>
    </source>
</evidence>
<gene>
    <name evidence="1" type="ORF">OESDEN_23914</name>
</gene>
<dbReference type="AlphaFoldDB" id="A0A0B1RXV5"/>
<keyword evidence="2" id="KW-1185">Reference proteome</keyword>
<dbReference type="EMBL" id="KN611726">
    <property type="protein sequence ID" value="KHJ76466.1"/>
    <property type="molecule type" value="Genomic_DNA"/>
</dbReference>
<organism evidence="1 2">
    <name type="scientific">Oesophagostomum dentatum</name>
    <name type="common">Nodular worm</name>
    <dbReference type="NCBI Taxonomy" id="61180"/>
    <lineage>
        <taxon>Eukaryota</taxon>
        <taxon>Metazoa</taxon>
        <taxon>Ecdysozoa</taxon>
        <taxon>Nematoda</taxon>
        <taxon>Chromadorea</taxon>
        <taxon>Rhabditida</taxon>
        <taxon>Rhabditina</taxon>
        <taxon>Rhabditomorpha</taxon>
        <taxon>Strongyloidea</taxon>
        <taxon>Strongylidae</taxon>
        <taxon>Oesophagostomum</taxon>
    </lineage>
</organism>
<evidence type="ECO:0000313" key="1">
    <source>
        <dbReference type="EMBL" id="KHJ76466.1"/>
    </source>
</evidence>
<sequence>LGVVDVDSNPQGFFFQGDTEESVGINNSTNFADDGTLTADKDTSKSPTTATPIVHSYTYDLMTVLSCPYQLKPTYLTDSQIIMECTKTEQITNSCPAPAKCVRAPRDVLKRSVCCSGSVLSYQISKISALP</sequence>
<proteinExistence type="predicted"/>
<name>A0A0B1RXV5_OESDE</name>
<accession>A0A0B1RXV5</accession>
<feature type="non-terminal residue" evidence="1">
    <location>
        <position position="1"/>
    </location>
</feature>
<protein>
    <submittedName>
        <fullName evidence="1">Uncharacterized protein</fullName>
    </submittedName>
</protein>
<dbReference type="OrthoDB" id="5833200at2759"/>
<reference evidence="1 2" key="1">
    <citation type="submission" date="2014-03" db="EMBL/GenBank/DDBJ databases">
        <title>Draft genome of the hookworm Oesophagostomum dentatum.</title>
        <authorList>
            <person name="Mitreva M."/>
        </authorList>
    </citation>
    <scope>NUCLEOTIDE SEQUENCE [LARGE SCALE GENOMIC DNA]</scope>
    <source>
        <strain evidence="1 2">OD-Hann</strain>
    </source>
</reference>
<dbReference type="Proteomes" id="UP000053660">
    <property type="component" value="Unassembled WGS sequence"/>
</dbReference>